<dbReference type="Gene3D" id="3.30.540.10">
    <property type="entry name" value="Fructose-1,6-Bisphosphatase, subunit A, domain 1"/>
    <property type="match status" value="1"/>
</dbReference>
<name>A0A0B7HIS4_9FLAO</name>
<dbReference type="GO" id="GO:0042132">
    <property type="term" value="F:fructose 1,6-bisphosphate 1-phosphatase activity"/>
    <property type="evidence" value="ECO:0007669"/>
    <property type="project" value="TreeGrafter"/>
</dbReference>
<dbReference type="EMBL" id="CDOE01000069">
    <property type="protein sequence ID" value="CEN37787.1"/>
    <property type="molecule type" value="Genomic_DNA"/>
</dbReference>
<proteinExistence type="predicted"/>
<sequence>MKYKKLDVFANEIFIKALTKREVVCGIASEENEFFIPVEASENSHLSKYVVLIDPLDGSSNADVNVTVGTIFSIYRRISPEGSPVQLEDFFCNLAISKSLLGILCTDSLQ</sequence>
<evidence type="ECO:0000313" key="4">
    <source>
        <dbReference type="Proteomes" id="UP000044026"/>
    </source>
</evidence>
<dbReference type="PANTHER" id="PTHR11556">
    <property type="entry name" value="FRUCTOSE-1,6-BISPHOSPHATASE-RELATED"/>
    <property type="match status" value="1"/>
</dbReference>
<comment type="pathway">
    <text evidence="1">Carbohydrate biosynthesis.</text>
</comment>
<dbReference type="AlphaFoldDB" id="A0A0B7HIS4"/>
<dbReference type="Proteomes" id="UP000044026">
    <property type="component" value="Unassembled WGS sequence"/>
</dbReference>
<dbReference type="GO" id="GO:0005986">
    <property type="term" value="P:sucrose biosynthetic process"/>
    <property type="evidence" value="ECO:0007669"/>
    <property type="project" value="TreeGrafter"/>
</dbReference>
<dbReference type="GO" id="GO:0006094">
    <property type="term" value="P:gluconeogenesis"/>
    <property type="evidence" value="ECO:0007669"/>
    <property type="project" value="TreeGrafter"/>
</dbReference>
<evidence type="ECO:0000256" key="1">
    <source>
        <dbReference type="ARBA" id="ARBA00024331"/>
    </source>
</evidence>
<evidence type="ECO:0000259" key="2">
    <source>
        <dbReference type="Pfam" id="PF00316"/>
    </source>
</evidence>
<organism evidence="3 4">
    <name type="scientific">Capnocytophaga canimorsus</name>
    <dbReference type="NCBI Taxonomy" id="28188"/>
    <lineage>
        <taxon>Bacteria</taxon>
        <taxon>Pseudomonadati</taxon>
        <taxon>Bacteroidota</taxon>
        <taxon>Flavobacteriia</taxon>
        <taxon>Flavobacteriales</taxon>
        <taxon>Flavobacteriaceae</taxon>
        <taxon>Capnocytophaga</taxon>
    </lineage>
</organism>
<reference evidence="3 4" key="1">
    <citation type="submission" date="2015-01" db="EMBL/GenBank/DDBJ databases">
        <authorList>
            <person name="Xiang T."/>
            <person name="Song Y."/>
            <person name="Huang L."/>
            <person name="Wang B."/>
            <person name="Wu P."/>
        </authorList>
    </citation>
    <scope>NUCLEOTIDE SEQUENCE [LARGE SCALE GENOMIC DNA]</scope>
    <source>
        <strain evidence="3 4">Cc12</strain>
    </source>
</reference>
<feature type="domain" description="Fructose-1-6-bisphosphatase class I N-terminal" evidence="2">
    <location>
        <begin position="3"/>
        <end position="91"/>
    </location>
</feature>
<dbReference type="GO" id="GO:0005829">
    <property type="term" value="C:cytosol"/>
    <property type="evidence" value="ECO:0007669"/>
    <property type="project" value="TreeGrafter"/>
</dbReference>
<dbReference type="Pfam" id="PF00316">
    <property type="entry name" value="FBPase"/>
    <property type="match status" value="1"/>
</dbReference>
<gene>
    <name evidence="3" type="ORF">CCAN12_710043</name>
</gene>
<protein>
    <recommendedName>
        <fullName evidence="2">Fructose-1-6-bisphosphatase class I N-terminal domain-containing protein</fullName>
    </recommendedName>
</protein>
<dbReference type="GO" id="GO:0006002">
    <property type="term" value="P:fructose 6-phosphate metabolic process"/>
    <property type="evidence" value="ECO:0007669"/>
    <property type="project" value="TreeGrafter"/>
</dbReference>
<dbReference type="GO" id="GO:0006000">
    <property type="term" value="P:fructose metabolic process"/>
    <property type="evidence" value="ECO:0007669"/>
    <property type="project" value="TreeGrafter"/>
</dbReference>
<dbReference type="PANTHER" id="PTHR11556:SF35">
    <property type="entry name" value="SEDOHEPTULOSE-1,7-BISPHOSPHATASE, CHLOROPLASTIC"/>
    <property type="match status" value="1"/>
</dbReference>
<dbReference type="InterPro" id="IPR000146">
    <property type="entry name" value="FBPase_class-1"/>
</dbReference>
<dbReference type="SUPFAM" id="SSF56655">
    <property type="entry name" value="Carbohydrate phosphatase"/>
    <property type="match status" value="1"/>
</dbReference>
<dbReference type="GO" id="GO:0030388">
    <property type="term" value="P:fructose 1,6-bisphosphate metabolic process"/>
    <property type="evidence" value="ECO:0007669"/>
    <property type="project" value="TreeGrafter"/>
</dbReference>
<evidence type="ECO:0000313" key="3">
    <source>
        <dbReference type="EMBL" id="CEN37787.1"/>
    </source>
</evidence>
<dbReference type="InterPro" id="IPR033391">
    <property type="entry name" value="FBPase_N"/>
</dbReference>
<accession>A0A0B7HIS4</accession>